<feature type="transmembrane region" description="Helical" evidence="1">
    <location>
        <begin position="31"/>
        <end position="48"/>
    </location>
</feature>
<dbReference type="EMBL" id="AP026803">
    <property type="protein sequence ID" value="BDR60604.1"/>
    <property type="molecule type" value="Genomic_DNA"/>
</dbReference>
<accession>A0ABN6SK89</accession>
<keyword evidence="1" id="KW-0812">Transmembrane</keyword>
<reference evidence="2 3" key="1">
    <citation type="journal article" date="2023" name="Microbiol. Spectr.">
        <title>Symbiosis of Carpenter Bees with Uncharacterized Lactic Acid Bacteria Showing NAD Auxotrophy.</title>
        <authorList>
            <person name="Kawasaki S."/>
            <person name="Ozawa K."/>
            <person name="Mori T."/>
            <person name="Yamamoto A."/>
            <person name="Ito M."/>
            <person name="Ohkuma M."/>
            <person name="Sakamoto M."/>
            <person name="Matsutani M."/>
        </authorList>
    </citation>
    <scope>NUCLEOTIDE SEQUENCE [LARGE SCALE GENOMIC DNA]</scope>
    <source>
        <strain evidence="2 3">Kim32-2</strain>
    </source>
</reference>
<proteinExistence type="predicted"/>
<organism evidence="2 3">
    <name type="scientific">Lactobacillus xylocopicola</name>
    <dbReference type="NCBI Taxonomy" id="2976676"/>
    <lineage>
        <taxon>Bacteria</taxon>
        <taxon>Bacillati</taxon>
        <taxon>Bacillota</taxon>
        <taxon>Bacilli</taxon>
        <taxon>Lactobacillales</taxon>
        <taxon>Lactobacillaceae</taxon>
        <taxon>Lactobacillus</taxon>
    </lineage>
</organism>
<protein>
    <submittedName>
        <fullName evidence="2">Uncharacterized protein</fullName>
    </submittedName>
</protein>
<gene>
    <name evidence="2" type="ORF">KIM322_08650</name>
</gene>
<evidence type="ECO:0000256" key="1">
    <source>
        <dbReference type="SAM" id="Phobius"/>
    </source>
</evidence>
<keyword evidence="3" id="KW-1185">Reference proteome</keyword>
<keyword evidence="1" id="KW-1133">Transmembrane helix</keyword>
<name>A0ABN6SK89_9LACO</name>
<dbReference type="Proteomes" id="UP001321741">
    <property type="component" value="Chromosome"/>
</dbReference>
<evidence type="ECO:0000313" key="3">
    <source>
        <dbReference type="Proteomes" id="UP001321741"/>
    </source>
</evidence>
<keyword evidence="1" id="KW-0472">Membrane</keyword>
<evidence type="ECO:0000313" key="2">
    <source>
        <dbReference type="EMBL" id="BDR60604.1"/>
    </source>
</evidence>
<sequence length="50" mass="5429">MHSKLLPAFLSIASLSLLVMALMQTRPITSIILLALIIVICIVGIINIKK</sequence>